<accession>A0A918R8X9</accession>
<dbReference type="InterPro" id="IPR011089">
    <property type="entry name" value="GmrSD_C"/>
</dbReference>
<protein>
    <recommendedName>
        <fullName evidence="2">GmrSD restriction endonucleases C-terminal domain-containing protein</fullName>
    </recommendedName>
</protein>
<dbReference type="EMBL" id="BMVX01000028">
    <property type="protein sequence ID" value="GGZ89580.1"/>
    <property type="molecule type" value="Genomic_DNA"/>
</dbReference>
<evidence type="ECO:0000259" key="2">
    <source>
        <dbReference type="Pfam" id="PF07510"/>
    </source>
</evidence>
<reference evidence="3" key="2">
    <citation type="submission" date="2020-09" db="EMBL/GenBank/DDBJ databases">
        <authorList>
            <person name="Sun Q."/>
            <person name="Ohkuma M."/>
        </authorList>
    </citation>
    <scope>NUCLEOTIDE SEQUENCE</scope>
    <source>
        <strain evidence="3">JCM 4834</strain>
    </source>
</reference>
<feature type="signal peptide" evidence="1">
    <location>
        <begin position="1"/>
        <end position="46"/>
    </location>
</feature>
<comment type="caution">
    <text evidence="3">The sequence shown here is derived from an EMBL/GenBank/DDBJ whole genome shotgun (WGS) entry which is preliminary data.</text>
</comment>
<dbReference type="AlphaFoldDB" id="A0A918R8X9"/>
<gene>
    <name evidence="3" type="ORF">GCM10010371_56810</name>
</gene>
<dbReference type="Pfam" id="PF07510">
    <property type="entry name" value="GmrSD_C"/>
    <property type="match status" value="1"/>
</dbReference>
<dbReference type="Proteomes" id="UP000634660">
    <property type="component" value="Unassembled WGS sequence"/>
</dbReference>
<evidence type="ECO:0000313" key="3">
    <source>
        <dbReference type="EMBL" id="GGZ89580.1"/>
    </source>
</evidence>
<evidence type="ECO:0000256" key="1">
    <source>
        <dbReference type="SAM" id="SignalP"/>
    </source>
</evidence>
<organism evidence="3 4">
    <name type="scientific">Streptomyces subrutilus</name>
    <dbReference type="NCBI Taxonomy" id="36818"/>
    <lineage>
        <taxon>Bacteria</taxon>
        <taxon>Bacillati</taxon>
        <taxon>Actinomycetota</taxon>
        <taxon>Actinomycetes</taxon>
        <taxon>Kitasatosporales</taxon>
        <taxon>Streptomycetaceae</taxon>
        <taxon>Streptomyces</taxon>
    </lineage>
</organism>
<dbReference type="PANTHER" id="PTHR24094">
    <property type="entry name" value="SECRETED PROTEIN"/>
    <property type="match status" value="1"/>
</dbReference>
<sequence length="242" mass="25999">MTPAEQRPAGGPQAATTGSVIITVMRAAAALALTVLPLSLPTTAHAAAAAPEVLPIGVAVSTLRIADESRDGYDRDAFKHWNAGENRTDGCDTRREVLIAEAIEPPVVGPRCTLTGGSWWSYYDEQTVTSATALDIDHMVPLAEAWDSGASGWTPARREAYANDQQQTTSLVAVTARSNRQKADQDPFEWLPPASEALCRYASEWTATKLRWQLAVDQNEQDRLYDIAAGCGGSTVNYTPAP</sequence>
<keyword evidence="1" id="KW-0732">Signal</keyword>
<feature type="domain" description="GmrSD restriction endonucleases C-terminal" evidence="2">
    <location>
        <begin position="125"/>
        <end position="225"/>
    </location>
</feature>
<dbReference type="PANTHER" id="PTHR24094:SF15">
    <property type="entry name" value="AMP-DEPENDENT SYNTHETASE_LIGASE DOMAIN-CONTAINING PROTEIN-RELATED"/>
    <property type="match status" value="1"/>
</dbReference>
<evidence type="ECO:0000313" key="4">
    <source>
        <dbReference type="Proteomes" id="UP000634660"/>
    </source>
</evidence>
<name>A0A918R8X9_9ACTN</name>
<reference evidence="3" key="1">
    <citation type="journal article" date="2014" name="Int. J. Syst. Evol. Microbiol.">
        <title>Complete genome sequence of Corynebacterium casei LMG S-19264T (=DSM 44701T), isolated from a smear-ripened cheese.</title>
        <authorList>
            <consortium name="US DOE Joint Genome Institute (JGI-PGF)"/>
            <person name="Walter F."/>
            <person name="Albersmeier A."/>
            <person name="Kalinowski J."/>
            <person name="Ruckert C."/>
        </authorList>
    </citation>
    <scope>NUCLEOTIDE SEQUENCE</scope>
    <source>
        <strain evidence="3">JCM 4834</strain>
    </source>
</reference>
<proteinExistence type="predicted"/>
<feature type="chain" id="PRO_5036720278" description="GmrSD restriction endonucleases C-terminal domain-containing protein" evidence="1">
    <location>
        <begin position="47"/>
        <end position="242"/>
    </location>
</feature>